<reference evidence="2 3" key="1">
    <citation type="journal article" date="2020" name="Harmful Algae">
        <title>Molecular and morphological characterization of a novel dihydroanatoxin-a producing Microcoleus species (cyanobacteria) from the Russian River, California, USA.</title>
        <authorList>
            <person name="Conklin K.Y."/>
            <person name="Stancheva R."/>
            <person name="Otten T.G."/>
            <person name="Fadness R."/>
            <person name="Boyer G.L."/>
            <person name="Read B."/>
            <person name="Zhang X."/>
            <person name="Sheath R.G."/>
        </authorList>
    </citation>
    <scope>NUCLEOTIDE SEQUENCE [LARGE SCALE GENOMIC DNA]</scope>
    <source>
        <strain evidence="2 3">PTRS2</strain>
    </source>
</reference>
<keyword evidence="3" id="KW-1185">Reference proteome</keyword>
<keyword evidence="1" id="KW-0812">Transmembrane</keyword>
<protein>
    <submittedName>
        <fullName evidence="2">Type IV pilin-like G/H family protein</fullName>
    </submittedName>
</protein>
<keyword evidence="1" id="KW-0472">Membrane</keyword>
<dbReference type="Pfam" id="PF16734">
    <property type="entry name" value="Pilin_GH"/>
    <property type="match status" value="1"/>
</dbReference>
<proteinExistence type="predicted"/>
<dbReference type="SUPFAM" id="SSF54523">
    <property type="entry name" value="Pili subunits"/>
    <property type="match status" value="1"/>
</dbReference>
<dbReference type="InterPro" id="IPR031975">
    <property type="entry name" value="Pilin_GH"/>
</dbReference>
<feature type="transmembrane region" description="Helical" evidence="1">
    <location>
        <begin position="26"/>
        <end position="51"/>
    </location>
</feature>
<gene>
    <name evidence="2" type="ORF">WMG39_19990</name>
</gene>
<dbReference type="NCBIfam" id="TIGR02532">
    <property type="entry name" value="IV_pilin_GFxxxE"/>
    <property type="match status" value="1"/>
</dbReference>
<keyword evidence="1" id="KW-1133">Transmembrane helix</keyword>
<sequence length="195" mass="21357">MSVVHRPFNREKDTHPMIKLNSCDKAFTLIELLVVIFIIGILSAIALPIFLRLINKAKESEATQYISYLNKHKNSEYLEGSGFTNSFGALSFPQPQTPSSAASILKSVGFSVAETNNYLYGIKVATYNNNPLAVQVALSKQLGVQSYFGIVYIKDNRSSCGPISLPVSLSSPLLQQLGILNNLISNPGDYCPQLL</sequence>
<dbReference type="Proteomes" id="UP001384579">
    <property type="component" value="Unassembled WGS sequence"/>
</dbReference>
<evidence type="ECO:0000313" key="3">
    <source>
        <dbReference type="Proteomes" id="UP001384579"/>
    </source>
</evidence>
<dbReference type="Pfam" id="PF07963">
    <property type="entry name" value="N_methyl"/>
    <property type="match status" value="1"/>
</dbReference>
<dbReference type="InterPro" id="IPR045584">
    <property type="entry name" value="Pilin-like"/>
</dbReference>
<organism evidence="2 3">
    <name type="scientific">Microcoleus anatoxicus PTRS2</name>
    <dbReference type="NCBI Taxonomy" id="2705321"/>
    <lineage>
        <taxon>Bacteria</taxon>
        <taxon>Bacillati</taxon>
        <taxon>Cyanobacteriota</taxon>
        <taxon>Cyanophyceae</taxon>
        <taxon>Oscillatoriophycideae</taxon>
        <taxon>Oscillatoriales</taxon>
        <taxon>Microcoleaceae</taxon>
        <taxon>Microcoleus</taxon>
        <taxon>Microcoleus anatoxicus</taxon>
    </lineage>
</organism>
<evidence type="ECO:0000256" key="1">
    <source>
        <dbReference type="SAM" id="Phobius"/>
    </source>
</evidence>
<dbReference type="Gene3D" id="3.30.700.10">
    <property type="entry name" value="Glycoprotein, Type 4 Pilin"/>
    <property type="match status" value="1"/>
</dbReference>
<name>A0ABU8YRS4_9CYAN</name>
<evidence type="ECO:0000313" key="2">
    <source>
        <dbReference type="EMBL" id="MEK0187113.1"/>
    </source>
</evidence>
<comment type="caution">
    <text evidence="2">The sequence shown here is derived from an EMBL/GenBank/DDBJ whole genome shotgun (WGS) entry which is preliminary data.</text>
</comment>
<dbReference type="InterPro" id="IPR012902">
    <property type="entry name" value="N_methyl_site"/>
</dbReference>
<dbReference type="EMBL" id="JBBLXS010000304">
    <property type="protein sequence ID" value="MEK0187113.1"/>
    <property type="molecule type" value="Genomic_DNA"/>
</dbReference>
<accession>A0ABU8YRS4</accession>